<evidence type="ECO:0008006" key="4">
    <source>
        <dbReference type="Google" id="ProtNLM"/>
    </source>
</evidence>
<dbReference type="GO" id="GO:0030674">
    <property type="term" value="F:protein-macromolecule adaptor activity"/>
    <property type="evidence" value="ECO:0007669"/>
    <property type="project" value="TreeGrafter"/>
</dbReference>
<evidence type="ECO:0000313" key="2">
    <source>
        <dbReference type="EMBL" id="TIA90691.1"/>
    </source>
</evidence>
<feature type="region of interest" description="Disordered" evidence="1">
    <location>
        <begin position="55"/>
        <end position="79"/>
    </location>
</feature>
<dbReference type="PANTHER" id="PTHR40422:SF1">
    <property type="entry name" value="TRANSLATION MACHINERY-ASSOCIATED PROTEIN 17"/>
    <property type="match status" value="1"/>
</dbReference>
<evidence type="ECO:0000256" key="1">
    <source>
        <dbReference type="SAM" id="MobiDB-lite"/>
    </source>
</evidence>
<protein>
    <recommendedName>
        <fullName evidence="4">Inhibitor of growth protein N-terminal histone-binding domain-containing protein</fullName>
    </recommendedName>
</protein>
<dbReference type="AlphaFoldDB" id="A0A4T0FQD9"/>
<dbReference type="OrthoDB" id="548474at2759"/>
<gene>
    <name evidence="2" type="ORF">E3P99_01433</name>
</gene>
<dbReference type="InterPro" id="IPR038966">
    <property type="entry name" value="TMA17"/>
</dbReference>
<dbReference type="EMBL" id="SPNW01000017">
    <property type="protein sequence ID" value="TIA90691.1"/>
    <property type="molecule type" value="Genomic_DNA"/>
</dbReference>
<sequence>MDLEIQQSSTPQPFKFNDVLQWPVDMIDEHAARLENSIRHLRRTNDELAAFIPKEQRSGDSAVEGSFESQTIGSRDAEIQAMEDDEQLRRLGNDSGDDSEMLLGVIKENEYTIASQQERVALLKYAKSIKLGEAAQPAQNPSTTTGLSI</sequence>
<organism evidence="2 3">
    <name type="scientific">Wallemia hederae</name>
    <dbReference type="NCBI Taxonomy" id="1540922"/>
    <lineage>
        <taxon>Eukaryota</taxon>
        <taxon>Fungi</taxon>
        <taxon>Dikarya</taxon>
        <taxon>Basidiomycota</taxon>
        <taxon>Wallemiomycotina</taxon>
        <taxon>Wallemiomycetes</taxon>
        <taxon>Wallemiales</taxon>
        <taxon>Wallemiaceae</taxon>
        <taxon>Wallemia</taxon>
    </lineage>
</organism>
<name>A0A4T0FQD9_9BASI</name>
<evidence type="ECO:0000313" key="3">
    <source>
        <dbReference type="Proteomes" id="UP000310189"/>
    </source>
</evidence>
<dbReference type="PANTHER" id="PTHR40422">
    <property type="entry name" value="TRANSLATION MACHINERY-ASSOCIATED PROTEIN 17"/>
    <property type="match status" value="1"/>
</dbReference>
<reference evidence="2 3" key="1">
    <citation type="submission" date="2019-03" db="EMBL/GenBank/DDBJ databases">
        <title>Sequencing 23 genomes of Wallemia ichthyophaga.</title>
        <authorList>
            <person name="Gostincar C."/>
        </authorList>
    </citation>
    <scope>NUCLEOTIDE SEQUENCE [LARGE SCALE GENOMIC DNA]</scope>
    <source>
        <strain evidence="2 3">EXF-5753</strain>
    </source>
</reference>
<keyword evidence="3" id="KW-1185">Reference proteome</keyword>
<proteinExistence type="predicted"/>
<accession>A0A4T0FQD9</accession>
<dbReference type="Proteomes" id="UP000310189">
    <property type="component" value="Unassembled WGS sequence"/>
</dbReference>
<dbReference type="GO" id="GO:0070682">
    <property type="term" value="P:proteasome regulatory particle assembly"/>
    <property type="evidence" value="ECO:0007669"/>
    <property type="project" value="InterPro"/>
</dbReference>
<comment type="caution">
    <text evidence="2">The sequence shown here is derived from an EMBL/GenBank/DDBJ whole genome shotgun (WGS) entry which is preliminary data.</text>
</comment>